<keyword evidence="3 6" id="KW-0812">Transmembrane</keyword>
<evidence type="ECO:0000256" key="2">
    <source>
        <dbReference type="ARBA" id="ARBA00022448"/>
    </source>
</evidence>
<evidence type="ECO:0000256" key="6">
    <source>
        <dbReference type="SAM" id="Phobius"/>
    </source>
</evidence>
<feature type="domain" description="ABC-2 type transporter transmembrane" evidence="7">
    <location>
        <begin position="5"/>
        <end position="138"/>
    </location>
</feature>
<gene>
    <name evidence="8" type="ORF">BU23DRAFT_476939</name>
</gene>
<accession>A0A6A5UZW3</accession>
<keyword evidence="4 6" id="KW-1133">Transmembrane helix</keyword>
<dbReference type="EMBL" id="ML976709">
    <property type="protein sequence ID" value="KAF1969489.1"/>
    <property type="molecule type" value="Genomic_DNA"/>
</dbReference>
<proteinExistence type="predicted"/>
<evidence type="ECO:0000256" key="3">
    <source>
        <dbReference type="ARBA" id="ARBA00022692"/>
    </source>
</evidence>
<feature type="non-terminal residue" evidence="8">
    <location>
        <position position="1"/>
    </location>
</feature>
<name>A0A6A5UZW3_9PLEO</name>
<sequence>ILQHIAVCPSERDLFVREHLEDCYRAASFIAAYTVLEIPFTTFTSLIFGIISAYAIDFKRAPAMIFILVLCAFCVVACGESLGIIFNRFFDHTGFALVLACVVLSLGTIMGGIISLNVPPFLQAWNYMNPIKYMIGCMSGFSMRDRTFTCKSEETIDGKCPIQTGQDVLRLYKLEKRDPILDMVVLIVRCVAYRLLAFGIVGTAAWWKKNLEVRSITRKA</sequence>
<dbReference type="GO" id="GO:0016020">
    <property type="term" value="C:membrane"/>
    <property type="evidence" value="ECO:0007669"/>
    <property type="project" value="UniProtKB-SubCell"/>
</dbReference>
<evidence type="ECO:0000256" key="1">
    <source>
        <dbReference type="ARBA" id="ARBA00004141"/>
    </source>
</evidence>
<organism evidence="8 9">
    <name type="scientific">Bimuria novae-zelandiae CBS 107.79</name>
    <dbReference type="NCBI Taxonomy" id="1447943"/>
    <lineage>
        <taxon>Eukaryota</taxon>
        <taxon>Fungi</taxon>
        <taxon>Dikarya</taxon>
        <taxon>Ascomycota</taxon>
        <taxon>Pezizomycotina</taxon>
        <taxon>Dothideomycetes</taxon>
        <taxon>Pleosporomycetidae</taxon>
        <taxon>Pleosporales</taxon>
        <taxon>Massarineae</taxon>
        <taxon>Didymosphaeriaceae</taxon>
        <taxon>Bimuria</taxon>
    </lineage>
</organism>
<evidence type="ECO:0000313" key="8">
    <source>
        <dbReference type="EMBL" id="KAF1969489.1"/>
    </source>
</evidence>
<dbReference type="AlphaFoldDB" id="A0A6A5UZW3"/>
<evidence type="ECO:0000256" key="5">
    <source>
        <dbReference type="ARBA" id="ARBA00023136"/>
    </source>
</evidence>
<keyword evidence="8" id="KW-0547">Nucleotide-binding</keyword>
<feature type="transmembrane region" description="Helical" evidence="6">
    <location>
        <begin position="92"/>
        <end position="118"/>
    </location>
</feature>
<feature type="transmembrane region" description="Helical" evidence="6">
    <location>
        <begin position="180"/>
        <end position="207"/>
    </location>
</feature>
<evidence type="ECO:0000259" key="7">
    <source>
        <dbReference type="Pfam" id="PF01061"/>
    </source>
</evidence>
<keyword evidence="9" id="KW-1185">Reference proteome</keyword>
<dbReference type="GO" id="GO:0005524">
    <property type="term" value="F:ATP binding"/>
    <property type="evidence" value="ECO:0007669"/>
    <property type="project" value="UniProtKB-KW"/>
</dbReference>
<reference evidence="8" key="1">
    <citation type="journal article" date="2020" name="Stud. Mycol.">
        <title>101 Dothideomycetes genomes: a test case for predicting lifestyles and emergence of pathogens.</title>
        <authorList>
            <person name="Haridas S."/>
            <person name="Albert R."/>
            <person name="Binder M."/>
            <person name="Bloem J."/>
            <person name="Labutti K."/>
            <person name="Salamov A."/>
            <person name="Andreopoulos B."/>
            <person name="Baker S."/>
            <person name="Barry K."/>
            <person name="Bills G."/>
            <person name="Bluhm B."/>
            <person name="Cannon C."/>
            <person name="Castanera R."/>
            <person name="Culley D."/>
            <person name="Daum C."/>
            <person name="Ezra D."/>
            <person name="Gonzalez J."/>
            <person name="Henrissat B."/>
            <person name="Kuo A."/>
            <person name="Liang C."/>
            <person name="Lipzen A."/>
            <person name="Lutzoni F."/>
            <person name="Magnuson J."/>
            <person name="Mondo S."/>
            <person name="Nolan M."/>
            <person name="Ohm R."/>
            <person name="Pangilinan J."/>
            <person name="Park H.-J."/>
            <person name="Ramirez L."/>
            <person name="Alfaro M."/>
            <person name="Sun H."/>
            <person name="Tritt A."/>
            <person name="Yoshinaga Y."/>
            <person name="Zwiers L.-H."/>
            <person name="Turgeon B."/>
            <person name="Goodwin S."/>
            <person name="Spatafora J."/>
            <person name="Crous P."/>
            <person name="Grigoriev I."/>
        </authorList>
    </citation>
    <scope>NUCLEOTIDE SEQUENCE</scope>
    <source>
        <strain evidence="8">CBS 107.79</strain>
    </source>
</reference>
<dbReference type="InterPro" id="IPR050352">
    <property type="entry name" value="ABCG_transporters"/>
</dbReference>
<comment type="subcellular location">
    <subcellularLocation>
        <location evidence="1">Membrane</location>
        <topology evidence="1">Multi-pass membrane protein</topology>
    </subcellularLocation>
</comment>
<dbReference type="GO" id="GO:0140359">
    <property type="term" value="F:ABC-type transporter activity"/>
    <property type="evidence" value="ECO:0007669"/>
    <property type="project" value="InterPro"/>
</dbReference>
<dbReference type="PANTHER" id="PTHR48041:SF119">
    <property type="entry name" value="ROA1P"/>
    <property type="match status" value="1"/>
</dbReference>
<evidence type="ECO:0000256" key="4">
    <source>
        <dbReference type="ARBA" id="ARBA00022989"/>
    </source>
</evidence>
<keyword evidence="2" id="KW-0813">Transport</keyword>
<keyword evidence="8" id="KW-0067">ATP-binding</keyword>
<keyword evidence="5 6" id="KW-0472">Membrane</keyword>
<dbReference type="Pfam" id="PF01061">
    <property type="entry name" value="ABC2_membrane"/>
    <property type="match status" value="1"/>
</dbReference>
<feature type="transmembrane region" description="Helical" evidence="6">
    <location>
        <begin position="63"/>
        <end position="86"/>
    </location>
</feature>
<protein>
    <submittedName>
        <fullName evidence="8">Putative ATP-binding cassette transporter</fullName>
    </submittedName>
</protein>
<dbReference type="InterPro" id="IPR013525">
    <property type="entry name" value="ABC2_TM"/>
</dbReference>
<dbReference type="PANTHER" id="PTHR48041">
    <property type="entry name" value="ABC TRANSPORTER G FAMILY MEMBER 28"/>
    <property type="match status" value="1"/>
</dbReference>
<evidence type="ECO:0000313" key="9">
    <source>
        <dbReference type="Proteomes" id="UP000800036"/>
    </source>
</evidence>
<feature type="transmembrane region" description="Helical" evidence="6">
    <location>
        <begin position="30"/>
        <end position="56"/>
    </location>
</feature>
<dbReference type="OrthoDB" id="66620at2759"/>
<dbReference type="Proteomes" id="UP000800036">
    <property type="component" value="Unassembled WGS sequence"/>
</dbReference>